<dbReference type="GO" id="GO:0016020">
    <property type="term" value="C:membrane"/>
    <property type="evidence" value="ECO:0007669"/>
    <property type="project" value="UniProtKB-SubCell"/>
</dbReference>
<reference evidence="11" key="1">
    <citation type="journal article" date="2015" name="MBio">
        <title>Genome-resolved metagenomic analysis reveals roles for candidate phyla and other microbial community members in biogeochemical transformations in oil reservoirs.</title>
        <authorList>
            <person name="Hu P."/>
            <person name="Tom L."/>
            <person name="Singh A."/>
            <person name="Thomas B.C."/>
            <person name="Baker B.J."/>
            <person name="Piceno Y.M."/>
            <person name="Andersen G.L."/>
            <person name="Banfield J.F."/>
        </authorList>
    </citation>
    <scope>NUCLEOTIDE SEQUENCE [LARGE SCALE GENOMIC DNA]</scope>
    <source>
        <strain evidence="12">49_2300</strain>
        <strain evidence="11">49_95</strain>
    </source>
</reference>
<feature type="domain" description="Cation efflux protein cytoplasmic" evidence="10">
    <location>
        <begin position="205"/>
        <end position="276"/>
    </location>
</feature>
<dbReference type="Proteomes" id="UP000054307">
    <property type="component" value="Unassembled WGS sequence"/>
</dbReference>
<dbReference type="NCBIfam" id="TIGR01297">
    <property type="entry name" value="CDF"/>
    <property type="match status" value="1"/>
</dbReference>
<dbReference type="PANTHER" id="PTHR43840">
    <property type="entry name" value="MITOCHONDRIAL METAL TRANSPORTER 1-RELATED"/>
    <property type="match status" value="1"/>
</dbReference>
<comment type="similarity">
    <text evidence="2">Belongs to the cation diffusion facilitator (CDF) transporter (TC 2.A.4) family.</text>
</comment>
<keyword evidence="3" id="KW-0813">Transport</keyword>
<dbReference type="InterPro" id="IPR036837">
    <property type="entry name" value="Cation_efflux_CTD_sf"/>
</dbReference>
<dbReference type="Pfam" id="PF01545">
    <property type="entry name" value="Cation_efflux"/>
    <property type="match status" value="1"/>
</dbReference>
<evidence type="ECO:0000313" key="12">
    <source>
        <dbReference type="EMBL" id="KUK07191.1"/>
    </source>
</evidence>
<accession>A0A101DFT6</accession>
<dbReference type="InterPro" id="IPR003731">
    <property type="entry name" value="Di-Nase_FeMo-co_biosynth"/>
</dbReference>
<dbReference type="Gene3D" id="1.20.1510.10">
    <property type="entry name" value="Cation efflux protein transmembrane domain"/>
    <property type="match status" value="1"/>
</dbReference>
<proteinExistence type="inferred from homology"/>
<comment type="caution">
    <text evidence="11">The sequence shown here is derived from an EMBL/GenBank/DDBJ whole genome shotgun (WGS) entry which is preliminary data.</text>
</comment>
<protein>
    <submittedName>
        <fullName evidence="11">Conserved hypothetical transmembrane protein</fullName>
    </submittedName>
</protein>
<reference evidence="13 14" key="2">
    <citation type="journal article" date="2015" name="MBio">
        <title>Genome-Resolved Metagenomic Analysis Reveals Roles for Candidate Phyla and Other Microbial Community Members in Biogeochemical Transformations in Oil Reservoirs.</title>
        <authorList>
            <person name="Hu P."/>
            <person name="Tom L."/>
            <person name="Singh A."/>
            <person name="Thomas B.C."/>
            <person name="Baker B.J."/>
            <person name="Piceno Y.M."/>
            <person name="Andersen G.L."/>
            <person name="Banfield J.F."/>
        </authorList>
    </citation>
    <scope>NUCLEOTIDE SEQUENCE [LARGE SCALE GENOMIC DNA]</scope>
</reference>
<dbReference type="EMBL" id="LGEX01000010">
    <property type="protein sequence ID" value="KUK07191.1"/>
    <property type="molecule type" value="Genomic_DNA"/>
</dbReference>
<evidence type="ECO:0000259" key="8">
    <source>
        <dbReference type="Pfam" id="PF01545"/>
    </source>
</evidence>
<dbReference type="GeneID" id="1485618"/>
<evidence type="ECO:0000313" key="14">
    <source>
        <dbReference type="Proteomes" id="UP000054307"/>
    </source>
</evidence>
<evidence type="ECO:0000313" key="13">
    <source>
        <dbReference type="Proteomes" id="UP000054015"/>
    </source>
</evidence>
<dbReference type="InterPro" id="IPR002524">
    <property type="entry name" value="Cation_efflux"/>
</dbReference>
<feature type="transmembrane region" description="Helical" evidence="7">
    <location>
        <begin position="35"/>
        <end position="55"/>
    </location>
</feature>
<comment type="subcellular location">
    <subcellularLocation>
        <location evidence="1">Membrane</location>
        <topology evidence="1">Multi-pass membrane protein</topology>
    </subcellularLocation>
</comment>
<dbReference type="InterPro" id="IPR036105">
    <property type="entry name" value="DiNase_FeMo-co_biosyn_sf"/>
</dbReference>
<keyword evidence="4 7" id="KW-0812">Transmembrane</keyword>
<feature type="domain" description="Dinitrogenase iron-molybdenum cofactor biosynthesis" evidence="9">
    <location>
        <begin position="303"/>
        <end position="383"/>
    </location>
</feature>
<dbReference type="EMBL" id="LGEQ01000001">
    <property type="protein sequence ID" value="KUJ94752.1"/>
    <property type="molecule type" value="Genomic_DNA"/>
</dbReference>
<dbReference type="SUPFAM" id="SSF161111">
    <property type="entry name" value="Cation efflux protein transmembrane domain-like"/>
    <property type="match status" value="1"/>
</dbReference>
<evidence type="ECO:0000256" key="1">
    <source>
        <dbReference type="ARBA" id="ARBA00004141"/>
    </source>
</evidence>
<dbReference type="Gene3D" id="3.30.70.1350">
    <property type="entry name" value="Cation efflux protein, cytoplasmic domain"/>
    <property type="match status" value="1"/>
</dbReference>
<keyword evidence="6 7" id="KW-0472">Membrane</keyword>
<feature type="transmembrane region" description="Helical" evidence="7">
    <location>
        <begin position="176"/>
        <end position="193"/>
    </location>
</feature>
<dbReference type="Gene3D" id="3.30.420.130">
    <property type="entry name" value="Dinitrogenase iron-molybdenum cofactor biosynthesis domain"/>
    <property type="match status" value="1"/>
</dbReference>
<dbReference type="AlphaFoldDB" id="A0A101DFT6"/>
<dbReference type="PANTHER" id="PTHR43840:SF15">
    <property type="entry name" value="MITOCHONDRIAL METAL TRANSPORTER 1-RELATED"/>
    <property type="match status" value="1"/>
</dbReference>
<dbReference type="InterPro" id="IPR027470">
    <property type="entry name" value="Cation_efflux_CTD"/>
</dbReference>
<name>A0A101DFT6_ARCFL</name>
<feature type="transmembrane region" description="Helical" evidence="7">
    <location>
        <begin position="76"/>
        <end position="98"/>
    </location>
</feature>
<dbReference type="PATRIC" id="fig|2234.6.peg.1527"/>
<dbReference type="SUPFAM" id="SSF53146">
    <property type="entry name" value="Nitrogenase accessory factor-like"/>
    <property type="match status" value="1"/>
</dbReference>
<keyword evidence="5 7" id="KW-1133">Transmembrane helix</keyword>
<dbReference type="OMA" id="HDYGPGR"/>
<evidence type="ECO:0000259" key="9">
    <source>
        <dbReference type="Pfam" id="PF02579"/>
    </source>
</evidence>
<dbReference type="InterPro" id="IPR027469">
    <property type="entry name" value="Cation_efflux_TMD_sf"/>
</dbReference>
<dbReference type="RefSeq" id="WP_010879875.1">
    <property type="nucleotide sequence ID" value="NZ_FJNF01000204.1"/>
</dbReference>
<evidence type="ECO:0000256" key="2">
    <source>
        <dbReference type="ARBA" id="ARBA00008114"/>
    </source>
</evidence>
<organism evidence="11 14">
    <name type="scientific">Archaeoglobus fulgidus</name>
    <dbReference type="NCBI Taxonomy" id="2234"/>
    <lineage>
        <taxon>Archaea</taxon>
        <taxon>Methanobacteriati</taxon>
        <taxon>Methanobacteriota</taxon>
        <taxon>Archaeoglobi</taxon>
        <taxon>Archaeoglobales</taxon>
        <taxon>Archaeoglobaceae</taxon>
        <taxon>Archaeoglobus</taxon>
    </lineage>
</organism>
<dbReference type="Pfam" id="PF16916">
    <property type="entry name" value="ZT_dimer"/>
    <property type="match status" value="1"/>
</dbReference>
<dbReference type="InterPro" id="IPR050291">
    <property type="entry name" value="CDF_Transporter"/>
</dbReference>
<sequence>MDEALRAGKISAFANVVLTALKVAAGIFANSTALIADGVHSLVDVLGSVLVWLGIKVAERPADASHPYGHFKAESLAEMAVGLIIILSSLLIMHEAISSVINASVPTFELYAVAVAMLSAVANELLARYKIRVGLKTRSTSLIAEGKHSRVDVLSSLAVVVGFFFVYFGYWWADSVVAIAISVVILQIGGSVLKNSIDVLMDRVDEELALKVRSVIEKIDGVKSVDFIGTRGTMKSRVVEVHLTVDAGMDAETIAALQREISEEIKERIPGVVNVVTVVNVTKPKVLAIPVDLYGHYTGELDSPRFVVVNLESGERMVVENEHYRAEKRKGYLISELLEKHGVSMVAVRKDGEGAKAHLKSRGILVKVIDSGLRDVEDVLMAVS</sequence>
<dbReference type="GO" id="GO:0008324">
    <property type="term" value="F:monoatomic cation transmembrane transporter activity"/>
    <property type="evidence" value="ECO:0007669"/>
    <property type="project" value="InterPro"/>
</dbReference>
<evidence type="ECO:0000256" key="6">
    <source>
        <dbReference type="ARBA" id="ARBA00023136"/>
    </source>
</evidence>
<evidence type="ECO:0000256" key="4">
    <source>
        <dbReference type="ARBA" id="ARBA00022692"/>
    </source>
</evidence>
<evidence type="ECO:0000259" key="10">
    <source>
        <dbReference type="Pfam" id="PF16916"/>
    </source>
</evidence>
<evidence type="ECO:0000256" key="3">
    <source>
        <dbReference type="ARBA" id="ARBA00022448"/>
    </source>
</evidence>
<dbReference type="SUPFAM" id="SSF160240">
    <property type="entry name" value="Cation efflux protein cytoplasmic domain-like"/>
    <property type="match status" value="1"/>
</dbReference>
<evidence type="ECO:0000256" key="7">
    <source>
        <dbReference type="SAM" id="Phobius"/>
    </source>
</evidence>
<gene>
    <name evidence="11" type="ORF">XD40_0073</name>
    <name evidence="12" type="ORF">XD48_0553</name>
</gene>
<evidence type="ECO:0000256" key="5">
    <source>
        <dbReference type="ARBA" id="ARBA00022989"/>
    </source>
</evidence>
<dbReference type="Proteomes" id="UP000054015">
    <property type="component" value="Unassembled WGS sequence"/>
</dbReference>
<feature type="transmembrane region" description="Helical" evidence="7">
    <location>
        <begin position="151"/>
        <end position="170"/>
    </location>
</feature>
<feature type="transmembrane region" description="Helical" evidence="7">
    <location>
        <begin position="12"/>
        <end position="29"/>
    </location>
</feature>
<evidence type="ECO:0000313" key="11">
    <source>
        <dbReference type="EMBL" id="KUJ94752.1"/>
    </source>
</evidence>
<dbReference type="Pfam" id="PF02579">
    <property type="entry name" value="Nitro_FeMo-Co"/>
    <property type="match status" value="1"/>
</dbReference>
<feature type="transmembrane region" description="Helical" evidence="7">
    <location>
        <begin position="110"/>
        <end position="131"/>
    </location>
</feature>
<dbReference type="InterPro" id="IPR058533">
    <property type="entry name" value="Cation_efflux_TM"/>
</dbReference>
<dbReference type="FunFam" id="1.20.1510.10:FF:000006">
    <property type="entry name" value="Divalent cation efflux transporter"/>
    <property type="match status" value="1"/>
</dbReference>
<feature type="domain" description="Cation efflux protein transmembrane" evidence="8">
    <location>
        <begin position="10"/>
        <end position="201"/>
    </location>
</feature>